<keyword evidence="4" id="KW-0500">Molybdenum</keyword>
<dbReference type="InterPro" id="IPR006655">
    <property type="entry name" value="Mopterin_OxRdtase_prok_CS"/>
</dbReference>
<dbReference type="PROSITE" id="PS00490">
    <property type="entry name" value="MOLYBDOPTERIN_PROK_2"/>
    <property type="match status" value="1"/>
</dbReference>
<dbReference type="Pfam" id="PF04879">
    <property type="entry name" value="Molybdop_Fe4S4"/>
    <property type="match status" value="1"/>
</dbReference>
<accession>A0A094JHW6</accession>
<dbReference type="SMART" id="SM00926">
    <property type="entry name" value="Molybdop_Fe4S4"/>
    <property type="match status" value="1"/>
</dbReference>
<dbReference type="PROSITE" id="PS51257">
    <property type="entry name" value="PROKAR_LIPOPROTEIN"/>
    <property type="match status" value="1"/>
</dbReference>
<evidence type="ECO:0000256" key="8">
    <source>
        <dbReference type="ARBA" id="ARBA00023004"/>
    </source>
</evidence>
<evidence type="ECO:0000256" key="2">
    <source>
        <dbReference type="ARBA" id="ARBA00010312"/>
    </source>
</evidence>
<dbReference type="PROSITE" id="PS00551">
    <property type="entry name" value="MOLYBDOPTERIN_PROK_1"/>
    <property type="match status" value="1"/>
</dbReference>
<dbReference type="InterPro" id="IPR006656">
    <property type="entry name" value="Mopterin_OxRdtase"/>
</dbReference>
<dbReference type="RefSeq" id="WP_037442172.1">
    <property type="nucleotide sequence ID" value="NZ_JPEO01000005.1"/>
</dbReference>
<evidence type="ECO:0000256" key="9">
    <source>
        <dbReference type="ARBA" id="ARBA00023014"/>
    </source>
</evidence>
<dbReference type="Gene3D" id="3.40.50.12440">
    <property type="match status" value="1"/>
</dbReference>
<name>A0A094JHW6_9GAMM</name>
<evidence type="ECO:0000256" key="6">
    <source>
        <dbReference type="ARBA" id="ARBA00022729"/>
    </source>
</evidence>
<reference evidence="11 12" key="1">
    <citation type="submission" date="2014-06" db="EMBL/GenBank/DDBJ databases">
        <title>Shewanella sp. YQH10.</title>
        <authorList>
            <person name="Liu Y."/>
            <person name="Zeng R."/>
        </authorList>
    </citation>
    <scope>NUCLEOTIDE SEQUENCE [LARGE SCALE GENOMIC DNA]</scope>
    <source>
        <strain evidence="11 12">YQH10</strain>
    </source>
</reference>
<dbReference type="STRING" id="1515746.HR45_09405"/>
<evidence type="ECO:0000259" key="10">
    <source>
        <dbReference type="PROSITE" id="PS51669"/>
    </source>
</evidence>
<dbReference type="GO" id="GO:0009061">
    <property type="term" value="P:anaerobic respiration"/>
    <property type="evidence" value="ECO:0007669"/>
    <property type="project" value="TreeGrafter"/>
</dbReference>
<evidence type="ECO:0000256" key="5">
    <source>
        <dbReference type="ARBA" id="ARBA00022723"/>
    </source>
</evidence>
<evidence type="ECO:0000256" key="4">
    <source>
        <dbReference type="ARBA" id="ARBA00022505"/>
    </source>
</evidence>
<keyword evidence="5" id="KW-0479">Metal-binding</keyword>
<dbReference type="GO" id="GO:0009389">
    <property type="term" value="F:dimethyl sulfoxide reductase activity"/>
    <property type="evidence" value="ECO:0007669"/>
    <property type="project" value="InterPro"/>
</dbReference>
<dbReference type="NCBIfam" id="TIGR02166">
    <property type="entry name" value="dmsA_ynfE"/>
    <property type="match status" value="1"/>
</dbReference>
<dbReference type="InterPro" id="IPR006657">
    <property type="entry name" value="MoPterin_dinucl-bd_dom"/>
</dbReference>
<dbReference type="PANTHER" id="PTHR43742:SF3">
    <property type="entry name" value="DIMETHYL SULFOXIDE REDUCTASE DMSA"/>
    <property type="match status" value="1"/>
</dbReference>
<keyword evidence="8" id="KW-0408">Iron</keyword>
<dbReference type="Gene3D" id="2.40.40.20">
    <property type="match status" value="1"/>
</dbReference>
<comment type="similarity">
    <text evidence="2">Belongs to the prokaryotic molybdopterin-containing oxidoreductase family.</text>
</comment>
<evidence type="ECO:0000256" key="7">
    <source>
        <dbReference type="ARBA" id="ARBA00023002"/>
    </source>
</evidence>
<dbReference type="Proteomes" id="UP000029264">
    <property type="component" value="Unassembled WGS sequence"/>
</dbReference>
<dbReference type="Pfam" id="PF00384">
    <property type="entry name" value="Molybdopterin"/>
    <property type="match status" value="1"/>
</dbReference>
<organism evidence="11 12">
    <name type="scientific">Shewanella mangrovi</name>
    <dbReference type="NCBI Taxonomy" id="1515746"/>
    <lineage>
        <taxon>Bacteria</taxon>
        <taxon>Pseudomonadati</taxon>
        <taxon>Pseudomonadota</taxon>
        <taxon>Gammaproteobacteria</taxon>
        <taxon>Alteromonadales</taxon>
        <taxon>Shewanellaceae</taxon>
        <taxon>Shewanella</taxon>
    </lineage>
</organism>
<comment type="caution">
    <text evidence="11">The sequence shown here is derived from an EMBL/GenBank/DDBJ whole genome shotgun (WGS) entry which is preliminary data.</text>
</comment>
<comment type="cofactor">
    <cofactor evidence="1">
        <name>Mo-bis(molybdopterin guanine dinucleotide)</name>
        <dbReference type="ChEBI" id="CHEBI:60539"/>
    </cofactor>
</comment>
<gene>
    <name evidence="11" type="ORF">HR45_09405</name>
</gene>
<dbReference type="InterPro" id="IPR050612">
    <property type="entry name" value="Prok_Mopterin_Oxidored"/>
</dbReference>
<evidence type="ECO:0000313" key="12">
    <source>
        <dbReference type="Proteomes" id="UP000029264"/>
    </source>
</evidence>
<protein>
    <recommendedName>
        <fullName evidence="10">4Fe-4S Mo/W bis-MGD-type domain-containing protein</fullName>
    </recommendedName>
</protein>
<dbReference type="NCBIfam" id="TIGR01409">
    <property type="entry name" value="TAT_signal_seq"/>
    <property type="match status" value="1"/>
</dbReference>
<dbReference type="PANTHER" id="PTHR43742">
    <property type="entry name" value="TRIMETHYLAMINE-N-OXIDE REDUCTASE"/>
    <property type="match status" value="1"/>
</dbReference>
<dbReference type="eggNOG" id="COG0243">
    <property type="taxonomic scope" value="Bacteria"/>
</dbReference>
<dbReference type="InterPro" id="IPR009010">
    <property type="entry name" value="Asp_de-COase-like_dom_sf"/>
</dbReference>
<dbReference type="GO" id="GO:0051539">
    <property type="term" value="F:4 iron, 4 sulfur cluster binding"/>
    <property type="evidence" value="ECO:0007669"/>
    <property type="project" value="UniProtKB-KW"/>
</dbReference>
<dbReference type="Pfam" id="PF01568">
    <property type="entry name" value="Molydop_binding"/>
    <property type="match status" value="1"/>
</dbReference>
<dbReference type="InterPro" id="IPR011888">
    <property type="entry name" value="Anaer_DMSO_reductase"/>
</dbReference>
<keyword evidence="12" id="KW-1185">Reference proteome</keyword>
<keyword evidence="3" id="KW-0004">4Fe-4S</keyword>
<dbReference type="AlphaFoldDB" id="A0A094JHW6"/>
<dbReference type="InterPro" id="IPR027467">
    <property type="entry name" value="MopterinOxRdtase_cofactor_BS"/>
</dbReference>
<dbReference type="Gene3D" id="3.40.228.10">
    <property type="entry name" value="Dimethylsulfoxide Reductase, domain 2"/>
    <property type="match status" value="1"/>
</dbReference>
<keyword evidence="9" id="KW-0411">Iron-sulfur</keyword>
<dbReference type="GO" id="GO:0009055">
    <property type="term" value="F:electron transfer activity"/>
    <property type="evidence" value="ECO:0007669"/>
    <property type="project" value="TreeGrafter"/>
</dbReference>
<keyword evidence="6" id="KW-0732">Signal</keyword>
<evidence type="ECO:0000256" key="1">
    <source>
        <dbReference type="ARBA" id="ARBA00001942"/>
    </source>
</evidence>
<dbReference type="SUPFAM" id="SSF50692">
    <property type="entry name" value="ADC-like"/>
    <property type="match status" value="1"/>
</dbReference>
<dbReference type="InterPro" id="IPR006963">
    <property type="entry name" value="Mopterin_OxRdtase_4Fe-4S_dom"/>
</dbReference>
<evidence type="ECO:0000256" key="3">
    <source>
        <dbReference type="ARBA" id="ARBA00022485"/>
    </source>
</evidence>
<dbReference type="SUPFAM" id="SSF53706">
    <property type="entry name" value="Formate dehydrogenase/DMSO reductase, domains 1-3"/>
    <property type="match status" value="1"/>
</dbReference>
<dbReference type="OrthoDB" id="9815647at2"/>
<dbReference type="Gene3D" id="3.40.50.740">
    <property type="match status" value="1"/>
</dbReference>
<dbReference type="InterPro" id="IPR019546">
    <property type="entry name" value="TAT_signal_bac_arc"/>
</dbReference>
<dbReference type="GO" id="GO:0043546">
    <property type="term" value="F:molybdopterin cofactor binding"/>
    <property type="evidence" value="ECO:0007669"/>
    <property type="project" value="InterPro"/>
</dbReference>
<proteinExistence type="inferred from homology"/>
<feature type="domain" description="4Fe-4S Mo/W bis-MGD-type" evidence="10">
    <location>
        <begin position="41"/>
        <end position="102"/>
    </location>
</feature>
<keyword evidence="7" id="KW-0560">Oxidoreductase</keyword>
<dbReference type="GO" id="GO:0030288">
    <property type="term" value="C:outer membrane-bounded periplasmic space"/>
    <property type="evidence" value="ECO:0007669"/>
    <property type="project" value="TreeGrafter"/>
</dbReference>
<dbReference type="EMBL" id="JPEO01000005">
    <property type="protein sequence ID" value="KFZ37629.1"/>
    <property type="molecule type" value="Genomic_DNA"/>
</dbReference>
<sequence>MERRSFLKMSAALSAAATVTGCNSSSKDVEEVVPDEGATEEVVSWSACLCNCGSNCPLKVFSKDGKIVRIENEVFGDDSFGNHQIRPCARGRSNRKRVYNPDRVLYPMKRVGTRGAGEFQRISWEQAISEIGDKLKGIYDTYGTRSVYYQYQSGAYYDLNGSSTWRRLLNCMGGYLGYYGSYSSAQVSRMYPIIYGSNARSTMLESHNSDLCLFFGFNPLEIRQSGSGEGYEFAQIKNSVKTILFDCRYSDTVAGSKIEYHACRPGTDAALISGIAYHLITNGMINEAFLRDKCYGFRAEEAIPEKGLAALPYERSYEAYILGVGELDSIAKTPEWAERICGVPASTIRSVAEQLYAAKAPYIVAGYGLNRQANGEHNVWASAALCSLLGAVGKRGTNTGHMPNSRNNLSSPGFPSVSGNEQAKISVFTWPDAIRNGKDMTAFKDGVQLPSDELDENGDGKLNADIKAIINFAGNTLINQHSDCFATAELLADESLCELIVVSENHMTPSAKFADYLLPDSSWLEKDDVANQSYSAGSMSYITAMTAAIEPLGECRGTYDVCAALAEVMGVGAEFSEGKSYPEWLKEYYETLVAPQDEIMPATLEEFQQTGLVKKFNPLSESHCGLYGYVNNGGELNTRSGKIELFSHEVDFMNKNWIKPDYVVGLHIPPIPAYIVTWEGYEDSSPEIQDYPLQLAGHHTKGRTHSSFHSVQWLREAVMDAVWVNPKDADGFADGDWVIVESLRGKIKVRAKVTNRVMPGVTSMPQGAWFSPNGDVDEGGCINTLTAYRPSPIAKANPQHTNRVRIYKA</sequence>
<evidence type="ECO:0000313" key="11">
    <source>
        <dbReference type="EMBL" id="KFZ37629.1"/>
    </source>
</evidence>
<dbReference type="GO" id="GO:0030151">
    <property type="term" value="F:molybdenum ion binding"/>
    <property type="evidence" value="ECO:0007669"/>
    <property type="project" value="InterPro"/>
</dbReference>
<dbReference type="PROSITE" id="PS51669">
    <property type="entry name" value="4FE4S_MOW_BIS_MGD"/>
    <property type="match status" value="1"/>
</dbReference>